<feature type="domain" description="SHSP" evidence="3">
    <location>
        <begin position="29"/>
        <end position="143"/>
    </location>
</feature>
<dbReference type="PROSITE" id="PS01031">
    <property type="entry name" value="SHSP"/>
    <property type="match status" value="1"/>
</dbReference>
<sequence>MNPEVESSYCLTVPRPKRTRSLSSSCSDWVVPSGDPGTFARMKCTEEGFEARIHLDYFSPRYDPEEIFVDVCGHDLQINARKEHPETPFRALRKFHRQYRIPENVDLSTVKIRRNRTNSIVRIEAKFFPEPQRQEDHLSVETKRRSSKVSSKTFKPILEFICVNLFKLSTYT</sequence>
<dbReference type="Proteomes" id="UP000095287">
    <property type="component" value="Unplaced"/>
</dbReference>
<organism evidence="4 5">
    <name type="scientific">Steinernema glaseri</name>
    <dbReference type="NCBI Taxonomy" id="37863"/>
    <lineage>
        <taxon>Eukaryota</taxon>
        <taxon>Metazoa</taxon>
        <taxon>Ecdysozoa</taxon>
        <taxon>Nematoda</taxon>
        <taxon>Chromadorea</taxon>
        <taxon>Rhabditida</taxon>
        <taxon>Tylenchina</taxon>
        <taxon>Panagrolaimomorpha</taxon>
        <taxon>Strongyloidoidea</taxon>
        <taxon>Steinernematidae</taxon>
        <taxon>Steinernema</taxon>
    </lineage>
</organism>
<dbReference type="InterPro" id="IPR002068">
    <property type="entry name" value="A-crystallin/Hsp20_dom"/>
</dbReference>
<dbReference type="InterPro" id="IPR008978">
    <property type="entry name" value="HSP20-like_chaperone"/>
</dbReference>
<comment type="similarity">
    <text evidence="1 2">Belongs to the small heat shock protein (HSP20) family.</text>
</comment>
<dbReference type="CDD" id="cd06464">
    <property type="entry name" value="ACD_sHsps-like"/>
    <property type="match status" value="1"/>
</dbReference>
<evidence type="ECO:0000256" key="2">
    <source>
        <dbReference type="RuleBase" id="RU003616"/>
    </source>
</evidence>
<keyword evidence="4" id="KW-1185">Reference proteome</keyword>
<evidence type="ECO:0000259" key="3">
    <source>
        <dbReference type="PROSITE" id="PS01031"/>
    </source>
</evidence>
<accession>A0A1I7ZP63</accession>
<reference evidence="5" key="1">
    <citation type="submission" date="2016-11" db="UniProtKB">
        <authorList>
            <consortium name="WormBaseParasite"/>
        </authorList>
    </citation>
    <scope>IDENTIFICATION</scope>
</reference>
<dbReference type="Pfam" id="PF00011">
    <property type="entry name" value="HSP20"/>
    <property type="match status" value="1"/>
</dbReference>
<name>A0A1I7ZP63_9BILA</name>
<evidence type="ECO:0000256" key="1">
    <source>
        <dbReference type="PROSITE-ProRule" id="PRU00285"/>
    </source>
</evidence>
<dbReference type="Gene3D" id="2.60.40.790">
    <property type="match status" value="1"/>
</dbReference>
<protein>
    <submittedName>
        <fullName evidence="5">SHSP domain-containing protein</fullName>
    </submittedName>
</protein>
<dbReference type="SUPFAM" id="SSF49764">
    <property type="entry name" value="HSP20-like chaperones"/>
    <property type="match status" value="1"/>
</dbReference>
<dbReference type="WBParaSite" id="L893_g28242.t1">
    <property type="protein sequence ID" value="L893_g28242.t1"/>
    <property type="gene ID" value="L893_g28242"/>
</dbReference>
<dbReference type="AlphaFoldDB" id="A0A1I7ZP63"/>
<evidence type="ECO:0000313" key="4">
    <source>
        <dbReference type="Proteomes" id="UP000095287"/>
    </source>
</evidence>
<proteinExistence type="inferred from homology"/>
<evidence type="ECO:0000313" key="5">
    <source>
        <dbReference type="WBParaSite" id="L893_g28242.t1"/>
    </source>
</evidence>